<proteinExistence type="predicted"/>
<evidence type="ECO:0000313" key="1">
    <source>
        <dbReference type="EMBL" id="KAG2171262.1"/>
    </source>
</evidence>
<accession>A0A8H7U7Y7</accession>
<evidence type="ECO:0000313" key="2">
    <source>
        <dbReference type="Proteomes" id="UP000654370"/>
    </source>
</evidence>
<reference evidence="1" key="1">
    <citation type="submission" date="2020-12" db="EMBL/GenBank/DDBJ databases">
        <title>Metabolic potential, ecology and presence of endohyphal bacteria is reflected in genomic diversity of Mucoromycotina.</title>
        <authorList>
            <person name="Muszewska A."/>
            <person name="Okrasinska A."/>
            <person name="Steczkiewicz K."/>
            <person name="Drgas O."/>
            <person name="Orlowska M."/>
            <person name="Perlinska-Lenart U."/>
            <person name="Aleksandrzak-Piekarczyk T."/>
            <person name="Szatraj K."/>
            <person name="Zielenkiewicz U."/>
            <person name="Pilsyk S."/>
            <person name="Malc E."/>
            <person name="Mieczkowski P."/>
            <person name="Kruszewska J.S."/>
            <person name="Biernat P."/>
            <person name="Pawlowska J."/>
        </authorList>
    </citation>
    <scope>NUCLEOTIDE SEQUENCE</scope>
    <source>
        <strain evidence="1">WA0000067209</strain>
    </source>
</reference>
<dbReference type="EMBL" id="JAEPQZ010000023">
    <property type="protein sequence ID" value="KAG2171262.1"/>
    <property type="molecule type" value="Genomic_DNA"/>
</dbReference>
<protein>
    <submittedName>
        <fullName evidence="1">Uncharacterized protein</fullName>
    </submittedName>
</protein>
<sequence length="91" mass="10337">MRSKSDGRKKAAMANKKAAFLFKSTRVLKYLMVFEQGSAMSELRPLVVLSAAWGLLNAWTVCAALSRWRSSEPVQGLYVEGKWLYENFEQC</sequence>
<dbReference type="AlphaFoldDB" id="A0A8H7U7Y7"/>
<dbReference type="Proteomes" id="UP000654370">
    <property type="component" value="Unassembled WGS sequence"/>
</dbReference>
<keyword evidence="2" id="KW-1185">Reference proteome</keyword>
<comment type="caution">
    <text evidence="1">The sequence shown here is derived from an EMBL/GenBank/DDBJ whole genome shotgun (WGS) entry which is preliminary data.</text>
</comment>
<gene>
    <name evidence="1" type="ORF">INT43_004116</name>
</gene>
<organism evidence="1 2">
    <name type="scientific">Mortierella isabellina</name>
    <name type="common">Filamentous fungus</name>
    <name type="synonym">Umbelopsis isabellina</name>
    <dbReference type="NCBI Taxonomy" id="91625"/>
    <lineage>
        <taxon>Eukaryota</taxon>
        <taxon>Fungi</taxon>
        <taxon>Fungi incertae sedis</taxon>
        <taxon>Mucoromycota</taxon>
        <taxon>Mucoromycotina</taxon>
        <taxon>Umbelopsidomycetes</taxon>
        <taxon>Umbelopsidales</taxon>
        <taxon>Umbelopsidaceae</taxon>
        <taxon>Umbelopsis</taxon>
    </lineage>
</organism>
<name>A0A8H7U7Y7_MORIS</name>